<dbReference type="SUPFAM" id="SSF89623">
    <property type="entry name" value="Ribose/Galactose isomerase RpiB/AlsB"/>
    <property type="match status" value="1"/>
</dbReference>
<proteinExistence type="predicted"/>
<dbReference type="Gene3D" id="3.40.1400.10">
    <property type="entry name" value="Sugar-phosphate isomerase, RpiB/LacA/LacB"/>
    <property type="match status" value="1"/>
</dbReference>
<dbReference type="GO" id="GO:0019316">
    <property type="term" value="P:D-allose catabolic process"/>
    <property type="evidence" value="ECO:0007669"/>
    <property type="project" value="TreeGrafter"/>
</dbReference>
<gene>
    <name evidence="1" type="ORF">LCPAC302_01340</name>
</gene>
<protein>
    <submittedName>
        <fullName evidence="1">Ribose/galactose isomerase</fullName>
    </submittedName>
</protein>
<organism evidence="1">
    <name type="scientific">Pithovirus LCPAC302</name>
    <dbReference type="NCBI Taxonomy" id="2506593"/>
    <lineage>
        <taxon>Viruses</taxon>
        <taxon>Pithoviruses</taxon>
    </lineage>
</organism>
<dbReference type="PANTHER" id="PTHR30345:SF0">
    <property type="entry name" value="DNA DAMAGE-REPAIR_TOLERATION PROTEIN DRT102"/>
    <property type="match status" value="1"/>
</dbReference>
<dbReference type="EMBL" id="MK500542">
    <property type="protein sequence ID" value="QBK91514.1"/>
    <property type="molecule type" value="Genomic_DNA"/>
</dbReference>
<dbReference type="PANTHER" id="PTHR30345">
    <property type="entry name" value="RIBOSE-5-PHOSPHATE ISOMERASE B"/>
    <property type="match status" value="1"/>
</dbReference>
<dbReference type="NCBIfam" id="NF004051">
    <property type="entry name" value="PRK05571.1"/>
    <property type="match status" value="1"/>
</dbReference>
<dbReference type="InterPro" id="IPR036569">
    <property type="entry name" value="RpiB_LacA_LacB_sf"/>
</dbReference>
<sequence>MNIAIGSDHIGYNLKNKIVTYLVSKKDVDLVKDIGCDSDKSCDYPTFAHVVSEFLLYEPYQFGILICGTGQGMAITSNKYDHIRATVCWSSEISKLAREHNNSNVLCLPAKFINEGCVYDIVDTFLYTPFSEEQRHIKRISKIKPRVK</sequence>
<accession>A0A481Z6K5</accession>
<evidence type="ECO:0000313" key="1">
    <source>
        <dbReference type="EMBL" id="QBK91514.1"/>
    </source>
</evidence>
<dbReference type="NCBIfam" id="TIGR00689">
    <property type="entry name" value="rpiB_lacA_lacB"/>
    <property type="match status" value="1"/>
</dbReference>
<name>A0A481Z6K5_9VIRU</name>
<dbReference type="PIRSF" id="PIRSF005384">
    <property type="entry name" value="RpiB_LacA_B"/>
    <property type="match status" value="1"/>
</dbReference>
<dbReference type="InterPro" id="IPR003500">
    <property type="entry name" value="RpiB_LacA_LacB"/>
</dbReference>
<dbReference type="GO" id="GO:0009052">
    <property type="term" value="P:pentose-phosphate shunt, non-oxidative branch"/>
    <property type="evidence" value="ECO:0007669"/>
    <property type="project" value="TreeGrafter"/>
</dbReference>
<dbReference type="Pfam" id="PF02502">
    <property type="entry name" value="LacAB_rpiB"/>
    <property type="match status" value="1"/>
</dbReference>
<dbReference type="GO" id="GO:0004751">
    <property type="term" value="F:ribose-5-phosphate isomerase activity"/>
    <property type="evidence" value="ECO:0007669"/>
    <property type="project" value="TreeGrafter"/>
</dbReference>
<reference evidence="1" key="1">
    <citation type="journal article" date="2019" name="MBio">
        <title>Virus Genomes from Deep Sea Sediments Expand the Ocean Megavirome and Support Independent Origins of Viral Gigantism.</title>
        <authorList>
            <person name="Backstrom D."/>
            <person name="Yutin N."/>
            <person name="Jorgensen S.L."/>
            <person name="Dharamshi J."/>
            <person name="Homa F."/>
            <person name="Zaremba-Niedwiedzka K."/>
            <person name="Spang A."/>
            <person name="Wolf Y.I."/>
            <person name="Koonin E.V."/>
            <person name="Ettema T.J."/>
        </authorList>
    </citation>
    <scope>NUCLEOTIDE SEQUENCE</scope>
</reference>
<keyword evidence="1" id="KW-0413">Isomerase</keyword>